<evidence type="ECO:0000256" key="5">
    <source>
        <dbReference type="SAM" id="SignalP"/>
    </source>
</evidence>
<dbReference type="InterPro" id="IPR002491">
    <property type="entry name" value="ABC_transptr_periplasmic_BD"/>
</dbReference>
<evidence type="ECO:0000256" key="1">
    <source>
        <dbReference type="ARBA" id="ARBA00004196"/>
    </source>
</evidence>
<keyword evidence="3" id="KW-0813">Transport</keyword>
<comment type="caution">
    <text evidence="7">The sequence shown here is derived from an EMBL/GenBank/DDBJ whole genome shotgun (WGS) entry which is preliminary data.</text>
</comment>
<comment type="similarity">
    <text evidence="2">Belongs to the bacterial solute-binding protein 8 family.</text>
</comment>
<dbReference type="Proteomes" id="UP000185628">
    <property type="component" value="Unassembled WGS sequence"/>
</dbReference>
<name>A0A1Q5Q572_9ACTO</name>
<dbReference type="GO" id="GO:1901678">
    <property type="term" value="P:iron coordination entity transport"/>
    <property type="evidence" value="ECO:0007669"/>
    <property type="project" value="UniProtKB-ARBA"/>
</dbReference>
<protein>
    <submittedName>
        <fullName evidence="7">Iron siderophore-binding protein</fullName>
    </submittedName>
</protein>
<feature type="chain" id="PRO_5039141785" evidence="5">
    <location>
        <begin position="27"/>
        <end position="293"/>
    </location>
</feature>
<evidence type="ECO:0000256" key="2">
    <source>
        <dbReference type="ARBA" id="ARBA00008814"/>
    </source>
</evidence>
<dbReference type="Gene3D" id="3.40.50.1980">
    <property type="entry name" value="Nitrogenase molybdenum iron protein domain"/>
    <property type="match status" value="2"/>
</dbReference>
<sequence length="293" mass="31275">MQTYLSGRGRIAALLASLVSLTLTLAACGSSTTKPAAETSATAETATRIVALDWRYEEILEALGVKPVGIVEIGKSKEPETLAGKLEGITSVGQAKQPNLEVIQSLKPDLILASPTRHSAIMTQLEQIAPTASYSDATYTDVLDAMDDIAAKVGATDKAKEVRARIEAKIADAKKVVKPGTRVALVGWSKETLYTWIAASFPGSLLKAVGYEYGYDGERSAIESKTDVAELTGDKLPDLKLDVLYLYNDQKGFRASPYASVVPTVIDVSQDTWSRSRGPLAAEAILDQIIAAK</sequence>
<organism evidence="7 8">
    <name type="scientific">Bowdeniella nasicola</name>
    <dbReference type="NCBI Taxonomy" id="208480"/>
    <lineage>
        <taxon>Bacteria</taxon>
        <taxon>Bacillati</taxon>
        <taxon>Actinomycetota</taxon>
        <taxon>Actinomycetes</taxon>
        <taxon>Actinomycetales</taxon>
        <taxon>Actinomycetaceae</taxon>
        <taxon>Bowdeniella</taxon>
    </lineage>
</organism>
<feature type="signal peptide" evidence="5">
    <location>
        <begin position="1"/>
        <end position="26"/>
    </location>
</feature>
<evidence type="ECO:0000313" key="8">
    <source>
        <dbReference type="Proteomes" id="UP000185628"/>
    </source>
</evidence>
<dbReference type="PANTHER" id="PTHR30532">
    <property type="entry name" value="IRON III DICITRATE-BINDING PERIPLASMIC PROTEIN"/>
    <property type="match status" value="1"/>
</dbReference>
<proteinExistence type="inferred from homology"/>
<evidence type="ECO:0000259" key="6">
    <source>
        <dbReference type="PROSITE" id="PS50983"/>
    </source>
</evidence>
<keyword evidence="8" id="KW-1185">Reference proteome</keyword>
<dbReference type="EMBL" id="MQVR01000006">
    <property type="protein sequence ID" value="OKL54839.1"/>
    <property type="molecule type" value="Genomic_DNA"/>
</dbReference>
<dbReference type="GO" id="GO:0030288">
    <property type="term" value="C:outer membrane-bounded periplasmic space"/>
    <property type="evidence" value="ECO:0007669"/>
    <property type="project" value="TreeGrafter"/>
</dbReference>
<gene>
    <name evidence="7" type="ORF">BSZ39_01795</name>
</gene>
<reference evidence="8" key="1">
    <citation type="submission" date="2016-12" db="EMBL/GenBank/DDBJ databases">
        <authorList>
            <person name="Meng X."/>
        </authorList>
    </citation>
    <scope>NUCLEOTIDE SEQUENCE [LARGE SCALE GENOMIC DNA]</scope>
    <source>
        <strain evidence="8">DSM 19116</strain>
    </source>
</reference>
<evidence type="ECO:0000256" key="3">
    <source>
        <dbReference type="ARBA" id="ARBA00022448"/>
    </source>
</evidence>
<dbReference type="AlphaFoldDB" id="A0A1Q5Q572"/>
<accession>A0A1Q5Q572</accession>
<dbReference type="PROSITE" id="PS50983">
    <property type="entry name" value="FE_B12_PBP"/>
    <property type="match status" value="1"/>
</dbReference>
<keyword evidence="4 5" id="KW-0732">Signal</keyword>
<evidence type="ECO:0000256" key="4">
    <source>
        <dbReference type="ARBA" id="ARBA00022729"/>
    </source>
</evidence>
<dbReference type="RefSeq" id="WP_073715689.1">
    <property type="nucleotide sequence ID" value="NZ_MQVR01000006.1"/>
</dbReference>
<feature type="domain" description="Fe/B12 periplasmic-binding" evidence="6">
    <location>
        <begin position="48"/>
        <end position="293"/>
    </location>
</feature>
<dbReference type="OrthoDB" id="9793175at2"/>
<dbReference type="InterPro" id="IPR051313">
    <property type="entry name" value="Bact_iron-sidero_bind"/>
</dbReference>
<dbReference type="SUPFAM" id="SSF53807">
    <property type="entry name" value="Helical backbone' metal receptor"/>
    <property type="match status" value="1"/>
</dbReference>
<dbReference type="CDD" id="cd01146">
    <property type="entry name" value="FhuD"/>
    <property type="match status" value="1"/>
</dbReference>
<dbReference type="Pfam" id="PF01497">
    <property type="entry name" value="Peripla_BP_2"/>
    <property type="match status" value="1"/>
</dbReference>
<dbReference type="PANTHER" id="PTHR30532:SF1">
    <property type="entry name" value="IRON(3+)-HYDROXAMATE-BINDING PROTEIN FHUD"/>
    <property type="match status" value="1"/>
</dbReference>
<evidence type="ECO:0000313" key="7">
    <source>
        <dbReference type="EMBL" id="OKL54839.1"/>
    </source>
</evidence>
<comment type="subcellular location">
    <subcellularLocation>
        <location evidence="1">Cell envelope</location>
    </subcellularLocation>
</comment>